<organism evidence="2">
    <name type="scientific">Anopheles marajoara</name>
    <dbReference type="NCBI Taxonomy" id="58244"/>
    <lineage>
        <taxon>Eukaryota</taxon>
        <taxon>Metazoa</taxon>
        <taxon>Ecdysozoa</taxon>
        <taxon>Arthropoda</taxon>
        <taxon>Hexapoda</taxon>
        <taxon>Insecta</taxon>
        <taxon>Pterygota</taxon>
        <taxon>Neoptera</taxon>
        <taxon>Endopterygota</taxon>
        <taxon>Diptera</taxon>
        <taxon>Nematocera</taxon>
        <taxon>Culicoidea</taxon>
        <taxon>Culicidae</taxon>
        <taxon>Anophelinae</taxon>
        <taxon>Anopheles</taxon>
    </lineage>
</organism>
<sequence>MRVMRQVSLLALFTPIRRSSATGSYTLHPSSVNFSRQLNANSLPSLASGKANSCSFSNTVRREWFSCLCANRKFRMSLQKISIPYEFSPRELTPPTFSMRLTAPSGQSTTMTGSLSVAGCERKCNR</sequence>
<reference evidence="2" key="1">
    <citation type="submission" date="2018-01" db="EMBL/GenBank/DDBJ databases">
        <title>An insight into the sialome of Amazonian anophelines.</title>
        <authorList>
            <person name="Ribeiro J.M."/>
            <person name="Scarpassa V."/>
            <person name="Calvo E."/>
        </authorList>
    </citation>
    <scope>NUCLEOTIDE SEQUENCE</scope>
    <source>
        <tissue evidence="2">Salivary glands</tissue>
    </source>
</reference>
<feature type="chain" id="PRO_5014934675" evidence="1">
    <location>
        <begin position="22"/>
        <end position="126"/>
    </location>
</feature>
<feature type="signal peptide" evidence="1">
    <location>
        <begin position="1"/>
        <end position="21"/>
    </location>
</feature>
<dbReference type="EMBL" id="GGFJ01011967">
    <property type="protein sequence ID" value="MBW61108.1"/>
    <property type="molecule type" value="Transcribed_RNA"/>
</dbReference>
<name>A0A2M4C823_9DIPT</name>
<accession>A0A2M4C823</accession>
<protein>
    <submittedName>
        <fullName evidence="2">Putative secreted protein</fullName>
    </submittedName>
</protein>
<proteinExistence type="predicted"/>
<keyword evidence="1" id="KW-0732">Signal</keyword>
<evidence type="ECO:0000313" key="2">
    <source>
        <dbReference type="EMBL" id="MBW61108.1"/>
    </source>
</evidence>
<evidence type="ECO:0000256" key="1">
    <source>
        <dbReference type="SAM" id="SignalP"/>
    </source>
</evidence>
<dbReference type="AlphaFoldDB" id="A0A2M4C823"/>